<dbReference type="PANTHER" id="PTHR21342">
    <property type="entry name" value="PHOSPHOPANTETHEINE ADENYLYLTRANSFERASE"/>
    <property type="match status" value="1"/>
</dbReference>
<gene>
    <name evidence="9 11" type="primary">coaD</name>
    <name evidence="11" type="ORF">VST7929_02635</name>
</gene>
<dbReference type="GO" id="GO:0004595">
    <property type="term" value="F:pantetheine-phosphate adenylyltransferase activity"/>
    <property type="evidence" value="ECO:0007669"/>
    <property type="project" value="UniProtKB-EC"/>
</dbReference>
<dbReference type="EMBL" id="CAKLDI010000001">
    <property type="protein sequence ID" value="CAH0534685.1"/>
    <property type="molecule type" value="Genomic_DNA"/>
</dbReference>
<evidence type="ECO:0000256" key="2">
    <source>
        <dbReference type="ARBA" id="ARBA00022679"/>
    </source>
</evidence>
<keyword evidence="4 9" id="KW-0547">Nucleotide-binding</keyword>
<comment type="subcellular location">
    <subcellularLocation>
        <location evidence="9">Cytoplasm</location>
    </subcellularLocation>
</comment>
<comment type="cofactor">
    <cofactor evidence="9">
        <name>Mg(2+)</name>
        <dbReference type="ChEBI" id="CHEBI:18420"/>
    </cofactor>
</comment>
<evidence type="ECO:0000256" key="4">
    <source>
        <dbReference type="ARBA" id="ARBA00022741"/>
    </source>
</evidence>
<feature type="binding site" evidence="9">
    <location>
        <position position="98"/>
    </location>
    <ligand>
        <name>ATP</name>
        <dbReference type="ChEBI" id="CHEBI:30616"/>
    </ligand>
</feature>
<protein>
    <recommendedName>
        <fullName evidence="9">Phosphopantetheine adenylyltransferase</fullName>
        <ecNumber evidence="9">2.7.7.3</ecNumber>
    </recommendedName>
    <alternativeName>
        <fullName evidence="9">Dephospho-CoA pyrophosphorylase</fullName>
    </alternativeName>
    <alternativeName>
        <fullName evidence="9">Pantetheine-phosphate adenylyltransferase</fullName>
        <shortName evidence="9">PPAT</shortName>
    </alternativeName>
</protein>
<keyword evidence="12" id="KW-1185">Reference proteome</keyword>
<evidence type="ECO:0000313" key="11">
    <source>
        <dbReference type="EMBL" id="CAH0534685.1"/>
    </source>
</evidence>
<evidence type="ECO:0000256" key="9">
    <source>
        <dbReference type="HAMAP-Rule" id="MF_00151"/>
    </source>
</evidence>
<sequence>MTTVIYPGTFDPLTKGHEDIIARAARLFDRVIVAIAANPTKQPFFDLQQRTELAQSVLAHHQNVEVLGFSGLLVDLAKAHGATVLIRGLRTVTDFEYEFQLASVNRHLYPELESIFLTPAEQYNFLSSTIVKEVAIHGGDIRDFVSPIIATEMLKKIAARI</sequence>
<dbReference type="HAMAP" id="MF_00151">
    <property type="entry name" value="PPAT_bact"/>
    <property type="match status" value="1"/>
</dbReference>
<accession>A0ABM8ZWG8</accession>
<evidence type="ECO:0000259" key="10">
    <source>
        <dbReference type="Pfam" id="PF01467"/>
    </source>
</evidence>
<feature type="binding site" evidence="9">
    <location>
        <begin position="9"/>
        <end position="10"/>
    </location>
    <ligand>
        <name>ATP</name>
        <dbReference type="ChEBI" id="CHEBI:30616"/>
    </ligand>
</feature>
<dbReference type="InterPro" id="IPR014729">
    <property type="entry name" value="Rossmann-like_a/b/a_fold"/>
</dbReference>
<keyword evidence="1 9" id="KW-0963">Cytoplasm</keyword>
<feature type="binding site" evidence="9">
    <location>
        <position position="9"/>
    </location>
    <ligand>
        <name>substrate</name>
    </ligand>
</feature>
<feature type="binding site" evidence="9">
    <location>
        <begin position="123"/>
        <end position="129"/>
    </location>
    <ligand>
        <name>ATP</name>
        <dbReference type="ChEBI" id="CHEBI:30616"/>
    </ligand>
</feature>
<name>A0ABM8ZWG8_9VIBR</name>
<dbReference type="NCBIfam" id="TIGR00125">
    <property type="entry name" value="cyt_tran_rel"/>
    <property type="match status" value="1"/>
</dbReference>
<comment type="subunit">
    <text evidence="9">Homohexamer.</text>
</comment>
<feature type="binding site" evidence="9">
    <location>
        <position position="87"/>
    </location>
    <ligand>
        <name>substrate</name>
    </ligand>
</feature>
<dbReference type="Gene3D" id="3.40.50.620">
    <property type="entry name" value="HUPs"/>
    <property type="match status" value="1"/>
</dbReference>
<dbReference type="PRINTS" id="PR01020">
    <property type="entry name" value="LPSBIOSNTHSS"/>
</dbReference>
<keyword evidence="2 9" id="KW-0808">Transferase</keyword>
<keyword evidence="5 9" id="KW-0067">ATP-binding</keyword>
<feature type="binding site" evidence="9">
    <location>
        <position position="41"/>
    </location>
    <ligand>
        <name>substrate</name>
    </ligand>
</feature>
<organism evidence="11 12">
    <name type="scientific">Vibrio stylophorae</name>
    <dbReference type="NCBI Taxonomy" id="659351"/>
    <lineage>
        <taxon>Bacteria</taxon>
        <taxon>Pseudomonadati</taxon>
        <taxon>Pseudomonadota</taxon>
        <taxon>Gammaproteobacteria</taxon>
        <taxon>Vibrionales</taxon>
        <taxon>Vibrionaceae</taxon>
        <taxon>Vibrio</taxon>
    </lineage>
</organism>
<feature type="site" description="Transition state stabilizer" evidence="9">
    <location>
        <position position="17"/>
    </location>
</feature>
<dbReference type="InterPro" id="IPR001980">
    <property type="entry name" value="PPAT"/>
</dbReference>
<dbReference type="Proteomes" id="UP000838672">
    <property type="component" value="Unassembled WGS sequence"/>
</dbReference>
<feature type="binding site" evidence="9">
    <location>
        <begin position="88"/>
        <end position="90"/>
    </location>
    <ligand>
        <name>ATP</name>
        <dbReference type="ChEBI" id="CHEBI:30616"/>
    </ligand>
</feature>
<evidence type="ECO:0000256" key="8">
    <source>
        <dbReference type="ARBA" id="ARBA00029346"/>
    </source>
</evidence>
<dbReference type="SUPFAM" id="SSF52374">
    <property type="entry name" value="Nucleotidylyl transferase"/>
    <property type="match status" value="1"/>
</dbReference>
<dbReference type="CDD" id="cd02163">
    <property type="entry name" value="PPAT"/>
    <property type="match status" value="1"/>
</dbReference>
<feature type="binding site" evidence="9">
    <location>
        <position position="17"/>
    </location>
    <ligand>
        <name>ATP</name>
        <dbReference type="ChEBI" id="CHEBI:30616"/>
    </ligand>
</feature>
<dbReference type="RefSeq" id="WP_237467700.1">
    <property type="nucleotide sequence ID" value="NZ_CAKLDI010000001.1"/>
</dbReference>
<keyword evidence="7 9" id="KW-0173">Coenzyme A biosynthesis</keyword>
<evidence type="ECO:0000256" key="3">
    <source>
        <dbReference type="ARBA" id="ARBA00022695"/>
    </source>
</evidence>
<comment type="similarity">
    <text evidence="9">Belongs to the bacterial CoaD family.</text>
</comment>
<reference evidence="11" key="1">
    <citation type="submission" date="2021-11" db="EMBL/GenBank/DDBJ databases">
        <authorList>
            <person name="Rodrigo-Torres L."/>
            <person name="Arahal R. D."/>
            <person name="Lucena T."/>
        </authorList>
    </citation>
    <scope>NUCLEOTIDE SEQUENCE</scope>
    <source>
        <strain evidence="11">CECT 7929</strain>
    </source>
</reference>
<feature type="binding site" evidence="9">
    <location>
        <position position="73"/>
    </location>
    <ligand>
        <name>substrate</name>
    </ligand>
</feature>
<comment type="function">
    <text evidence="9">Reversibly transfers an adenylyl group from ATP to 4'-phosphopantetheine, yielding dephospho-CoA (dPCoA) and pyrophosphate.</text>
</comment>
<dbReference type="PANTHER" id="PTHR21342:SF1">
    <property type="entry name" value="PHOSPHOPANTETHEINE ADENYLYLTRANSFERASE"/>
    <property type="match status" value="1"/>
</dbReference>
<evidence type="ECO:0000256" key="1">
    <source>
        <dbReference type="ARBA" id="ARBA00022490"/>
    </source>
</evidence>
<evidence type="ECO:0000313" key="12">
    <source>
        <dbReference type="Proteomes" id="UP000838672"/>
    </source>
</evidence>
<dbReference type="InterPro" id="IPR004821">
    <property type="entry name" value="Cyt_trans-like"/>
</dbReference>
<keyword evidence="3 9" id="KW-0548">Nucleotidyltransferase</keyword>
<proteinExistence type="inferred from homology"/>
<evidence type="ECO:0000256" key="5">
    <source>
        <dbReference type="ARBA" id="ARBA00022840"/>
    </source>
</evidence>
<dbReference type="EC" id="2.7.7.3" evidence="9"/>
<comment type="catalytic activity">
    <reaction evidence="8 9">
        <text>(R)-4'-phosphopantetheine + ATP + H(+) = 3'-dephospho-CoA + diphosphate</text>
        <dbReference type="Rhea" id="RHEA:19801"/>
        <dbReference type="ChEBI" id="CHEBI:15378"/>
        <dbReference type="ChEBI" id="CHEBI:30616"/>
        <dbReference type="ChEBI" id="CHEBI:33019"/>
        <dbReference type="ChEBI" id="CHEBI:57328"/>
        <dbReference type="ChEBI" id="CHEBI:61723"/>
        <dbReference type="EC" id="2.7.7.3"/>
    </reaction>
</comment>
<evidence type="ECO:0000256" key="7">
    <source>
        <dbReference type="ARBA" id="ARBA00022993"/>
    </source>
</evidence>
<dbReference type="NCBIfam" id="TIGR01510">
    <property type="entry name" value="coaD_prev_kdtB"/>
    <property type="match status" value="1"/>
</dbReference>
<comment type="caution">
    <text evidence="11">The sequence shown here is derived from an EMBL/GenBank/DDBJ whole genome shotgun (WGS) entry which is preliminary data.</text>
</comment>
<dbReference type="Pfam" id="PF01467">
    <property type="entry name" value="CTP_transf_like"/>
    <property type="match status" value="1"/>
</dbReference>
<keyword evidence="6 9" id="KW-0460">Magnesium</keyword>
<feature type="domain" description="Cytidyltransferase-like" evidence="10">
    <location>
        <begin position="5"/>
        <end position="133"/>
    </location>
</feature>
<evidence type="ECO:0000256" key="6">
    <source>
        <dbReference type="ARBA" id="ARBA00022842"/>
    </source>
</evidence>
<comment type="pathway">
    <text evidence="9">Cofactor biosynthesis; coenzyme A biosynthesis; CoA from (R)-pantothenate: step 4/5.</text>
</comment>